<evidence type="ECO:0000313" key="2">
    <source>
        <dbReference type="Proteomes" id="UP000734854"/>
    </source>
</evidence>
<sequence length="513" mass="56893">MSLTNIGKDYITRQGGQILVDMLSCSQEQKKSSLHALVNLSTLDESAAILVDFGILPALTNILFSKQQDFFTETNELAASTIANIVSKSGHWEFSFADKEGHHMQSEFIMHKLLDLLSNSSCRCQAAILHILCGIVSSPRASDISASCIKSSDGIKSLVHYVEHPEIKHRVYSCRLLSLLSEKLGHAFSEEFRAYVKIVSLRIKLLDADSSPEETCEIACLLANLSFSDDEVKTVLGYDLLAWTIAKLIEQQSNSSGRNSRRGRRIVYGLLGLLLHYARSSDLEIIAIVQKNQIMSIFLEQLSSHSHSRWKHQAALGLKYLSESIRASVATDLLEPQLQHGLCSPFLLLCGRRTMAPILCPLHEAPCDKCNSFCLLKGNAIKPLIDLMGDDNMDVQLAAVEALSTVLLDVQSIKNAKEELEQLGVFDAMIHLFKEVRPGKLQEHVTLLVEKFFQVEMIAMDYSNDQGLVMALIGAMKYGNANTKRYAQDALANLRVLSGGIKVSSNQGKKRNR</sequence>
<dbReference type="InterPro" id="IPR011989">
    <property type="entry name" value="ARM-like"/>
</dbReference>
<evidence type="ECO:0000313" key="1">
    <source>
        <dbReference type="EMBL" id="KAG6533333.1"/>
    </source>
</evidence>
<dbReference type="EMBL" id="JACMSC010000002">
    <property type="protein sequence ID" value="KAG6533333.1"/>
    <property type="molecule type" value="Genomic_DNA"/>
</dbReference>
<dbReference type="PANTHER" id="PTHR45958">
    <property type="entry name" value="RING-TYPE E3 UBIQUITIN TRANSFERASE"/>
    <property type="match status" value="1"/>
</dbReference>
<dbReference type="Proteomes" id="UP000734854">
    <property type="component" value="Unassembled WGS sequence"/>
</dbReference>
<gene>
    <name evidence="1" type="ORF">ZIOFF_007200</name>
</gene>
<keyword evidence="2" id="KW-1185">Reference proteome</keyword>
<accession>A0A8J5HT94</accession>
<dbReference type="PANTHER" id="PTHR45958:SF14">
    <property type="entry name" value="RING-TYPE E3 UBIQUITIN TRANSFERASE"/>
    <property type="match status" value="1"/>
</dbReference>
<dbReference type="AlphaFoldDB" id="A0A8J5HT94"/>
<dbReference type="InterPro" id="IPR000225">
    <property type="entry name" value="Armadillo"/>
</dbReference>
<name>A0A8J5HT94_ZINOF</name>
<proteinExistence type="predicted"/>
<evidence type="ECO:0008006" key="3">
    <source>
        <dbReference type="Google" id="ProtNLM"/>
    </source>
</evidence>
<dbReference type="InterPro" id="IPR016024">
    <property type="entry name" value="ARM-type_fold"/>
</dbReference>
<dbReference type="SMART" id="SM00185">
    <property type="entry name" value="ARM"/>
    <property type="match status" value="6"/>
</dbReference>
<dbReference type="Gene3D" id="1.25.10.10">
    <property type="entry name" value="Leucine-rich Repeat Variant"/>
    <property type="match status" value="2"/>
</dbReference>
<dbReference type="SUPFAM" id="SSF48371">
    <property type="entry name" value="ARM repeat"/>
    <property type="match status" value="1"/>
</dbReference>
<dbReference type="InterPro" id="IPR052608">
    <property type="entry name" value="U-box_domain_protein"/>
</dbReference>
<reference evidence="1 2" key="1">
    <citation type="submission" date="2020-08" db="EMBL/GenBank/DDBJ databases">
        <title>Plant Genome Project.</title>
        <authorList>
            <person name="Zhang R.-G."/>
        </authorList>
    </citation>
    <scope>NUCLEOTIDE SEQUENCE [LARGE SCALE GENOMIC DNA]</scope>
    <source>
        <tissue evidence="1">Rhizome</tissue>
    </source>
</reference>
<organism evidence="1 2">
    <name type="scientific">Zingiber officinale</name>
    <name type="common">Ginger</name>
    <name type="synonym">Amomum zingiber</name>
    <dbReference type="NCBI Taxonomy" id="94328"/>
    <lineage>
        <taxon>Eukaryota</taxon>
        <taxon>Viridiplantae</taxon>
        <taxon>Streptophyta</taxon>
        <taxon>Embryophyta</taxon>
        <taxon>Tracheophyta</taxon>
        <taxon>Spermatophyta</taxon>
        <taxon>Magnoliopsida</taxon>
        <taxon>Liliopsida</taxon>
        <taxon>Zingiberales</taxon>
        <taxon>Zingiberaceae</taxon>
        <taxon>Zingiber</taxon>
    </lineage>
</organism>
<protein>
    <recommendedName>
        <fullName evidence="3">ARM repeat superfamily protein</fullName>
    </recommendedName>
</protein>
<comment type="caution">
    <text evidence="1">The sequence shown here is derived from an EMBL/GenBank/DDBJ whole genome shotgun (WGS) entry which is preliminary data.</text>
</comment>